<evidence type="ECO:0000256" key="6">
    <source>
        <dbReference type="PIRSR" id="PIRSR038994-1"/>
    </source>
</evidence>
<dbReference type="InterPro" id="IPR011059">
    <property type="entry name" value="Metal-dep_hydrolase_composite"/>
</dbReference>
<comment type="similarity">
    <text evidence="1 5">Belongs to the metallo-dependent hydrolases superfamily. NagA family.</text>
</comment>
<dbReference type="Gene3D" id="3.20.20.140">
    <property type="entry name" value="Metal-dependent hydrolases"/>
    <property type="match status" value="1"/>
</dbReference>
<dbReference type="GO" id="GO:0008448">
    <property type="term" value="F:N-acetylglucosamine-6-phosphate deacetylase activity"/>
    <property type="evidence" value="ECO:0007669"/>
    <property type="project" value="InterPro"/>
</dbReference>
<sequence>MYTQIVGGRIYTPSGWIDGGSVLIEGKKIRAILNTEIPVEGAYRIDARGSYIIPGGIEMHVHGAAGADFMDGTVEAFRTAADYHLLNGTTTIFPTLSTSSYETIMKGIECTEALIPEETSTVEGLHLEGPYFSVKMAGAQLPELIRAAHPEEYMKIMERGNGIIRRWDAAPEIEGTLEFGRYVKKFNVVTAIAHTEAGEKEIKDAWEHGYTLATHFYNAMKVSHKKGVYKVPGAVETILDMPDFDIEVICDGIHVPPLMVHLAYATKGRERMALTTDALLYTGTPPDFKDPTGHAIVEDGVCKLSDRSALAGSVATMDRLIRTAVKQARIPLIDAVYMATATPARIMGIEADKGALEAGRDADVLFLNEDLQLRFVMHRGRVVRGQEFLYND</sequence>
<dbReference type="Gene3D" id="2.30.40.10">
    <property type="entry name" value="Urease, subunit C, domain 1"/>
    <property type="match status" value="1"/>
</dbReference>
<feature type="domain" description="Amidohydrolase-related" evidence="8">
    <location>
        <begin position="51"/>
        <end position="383"/>
    </location>
</feature>
<reference evidence="9 10" key="1">
    <citation type="submission" date="2012-05" db="EMBL/GenBank/DDBJ databases">
        <authorList>
            <person name="Weinstock G."/>
            <person name="Sodergren E."/>
            <person name="Lobos E.A."/>
            <person name="Fulton L."/>
            <person name="Fulton R."/>
            <person name="Courtney L."/>
            <person name="Fronick C."/>
            <person name="O'Laughlin M."/>
            <person name="Godfrey J."/>
            <person name="Wilson R.M."/>
            <person name="Miner T."/>
            <person name="Farmer C."/>
            <person name="Delehaunty K."/>
            <person name="Cordes M."/>
            <person name="Minx P."/>
            <person name="Tomlinson C."/>
            <person name="Chen J."/>
            <person name="Wollam A."/>
            <person name="Pepin K.H."/>
            <person name="Bhonagiri V."/>
            <person name="Zhang X."/>
            <person name="Suruliraj S."/>
            <person name="Warren W."/>
            <person name="Mitreva M."/>
            <person name="Mardis E.R."/>
            <person name="Wilson R.K."/>
        </authorList>
    </citation>
    <scope>NUCLEOTIDE SEQUENCE [LARGE SCALE GENOMIC DNA]</scope>
    <source>
        <strain evidence="9 10">F0037</strain>
    </source>
</reference>
<dbReference type="HOGENOM" id="CLU_032482_2_1_10"/>
<dbReference type="PIRSF" id="PIRSF038994">
    <property type="entry name" value="NagA"/>
    <property type="match status" value="1"/>
</dbReference>
<feature type="binding site" evidence="7">
    <location>
        <position position="128"/>
    </location>
    <ligand>
        <name>Zn(2+)</name>
        <dbReference type="ChEBI" id="CHEBI:29105"/>
    </ligand>
</feature>
<dbReference type="InterPro" id="IPR006680">
    <property type="entry name" value="Amidohydro-rel"/>
</dbReference>
<evidence type="ECO:0000256" key="7">
    <source>
        <dbReference type="PIRSR" id="PIRSR038994-3"/>
    </source>
</evidence>
<keyword evidence="4 5" id="KW-0119">Carbohydrate metabolism</keyword>
<comment type="cofactor">
    <cofactor evidence="7">
        <name>a divalent metal cation</name>
        <dbReference type="ChEBI" id="CHEBI:60240"/>
    </cofactor>
    <text evidence="7">Binds 1 divalent metal cation per subunit.</text>
</comment>
<dbReference type="InterPro" id="IPR032466">
    <property type="entry name" value="Metal_Hydrolase"/>
</dbReference>
<dbReference type="PANTHER" id="PTHR11113">
    <property type="entry name" value="N-ACETYLGLUCOSAMINE-6-PHOSPHATE DEACETYLASE"/>
    <property type="match status" value="1"/>
</dbReference>
<feature type="binding site" evidence="7">
    <location>
        <position position="194"/>
    </location>
    <ligand>
        <name>Zn(2+)</name>
        <dbReference type="ChEBI" id="CHEBI:29105"/>
    </ligand>
</feature>
<keyword evidence="3 5" id="KW-0378">Hydrolase</keyword>
<dbReference type="PANTHER" id="PTHR11113:SF14">
    <property type="entry name" value="N-ACETYLGLUCOSAMINE-6-PHOSPHATE DEACETYLASE"/>
    <property type="match status" value="1"/>
</dbReference>
<dbReference type="PATRIC" id="fig|1127696.3.peg.1487"/>
<dbReference type="eggNOG" id="COG1820">
    <property type="taxonomic scope" value="Bacteria"/>
</dbReference>
<evidence type="ECO:0000313" key="10">
    <source>
        <dbReference type="Proteomes" id="UP000010408"/>
    </source>
</evidence>
<evidence type="ECO:0000256" key="5">
    <source>
        <dbReference type="PIRNR" id="PIRNR038994"/>
    </source>
</evidence>
<dbReference type="InterPro" id="IPR003764">
    <property type="entry name" value="GlcNAc_6-P_deAcase"/>
</dbReference>
<comment type="caution">
    <text evidence="9">The sequence shown here is derived from an EMBL/GenBank/DDBJ whole genome shotgun (WGS) entry which is preliminary data.</text>
</comment>
<dbReference type="RefSeq" id="WP_005467772.1">
    <property type="nucleotide sequence ID" value="NZ_KB291032.1"/>
</dbReference>
<evidence type="ECO:0000256" key="1">
    <source>
        <dbReference type="ARBA" id="ARBA00010716"/>
    </source>
</evidence>
<dbReference type="SUPFAM" id="SSF51556">
    <property type="entry name" value="Metallo-dependent hydrolases"/>
    <property type="match status" value="1"/>
</dbReference>
<dbReference type="EMBL" id="AMEQ01000040">
    <property type="protein sequence ID" value="EKY00312.1"/>
    <property type="molecule type" value="Genomic_DNA"/>
</dbReference>
<dbReference type="AlphaFoldDB" id="L1NAV5"/>
<dbReference type="STRING" id="1127696.HMPREF9134_01646"/>
<dbReference type="SUPFAM" id="SSF51338">
    <property type="entry name" value="Composite domain of metallo-dependent hydrolases"/>
    <property type="match status" value="1"/>
</dbReference>
<protein>
    <submittedName>
        <fullName evidence="9">N-acetylglucosamine-6-phosphate deacetylase</fullName>
    </submittedName>
</protein>
<feature type="binding site" evidence="7">
    <location>
        <position position="215"/>
    </location>
    <ligand>
        <name>Zn(2+)</name>
        <dbReference type="ChEBI" id="CHEBI:29105"/>
    </ligand>
</feature>
<feature type="active site" description="Proton donor/acceptor" evidence="6">
    <location>
        <position position="277"/>
    </location>
</feature>
<dbReference type="GO" id="GO:0046872">
    <property type="term" value="F:metal ion binding"/>
    <property type="evidence" value="ECO:0007669"/>
    <property type="project" value="UniProtKB-KW"/>
</dbReference>
<dbReference type="GO" id="GO:0006046">
    <property type="term" value="P:N-acetylglucosamine catabolic process"/>
    <property type="evidence" value="ECO:0007669"/>
    <property type="project" value="TreeGrafter"/>
</dbReference>
<dbReference type="NCBIfam" id="TIGR00221">
    <property type="entry name" value="nagA"/>
    <property type="match status" value="1"/>
</dbReference>
<evidence type="ECO:0000313" key="9">
    <source>
        <dbReference type="EMBL" id="EKY00312.1"/>
    </source>
</evidence>
<dbReference type="CDD" id="cd00854">
    <property type="entry name" value="NagA"/>
    <property type="match status" value="1"/>
</dbReference>
<proteinExistence type="inferred from homology"/>
<dbReference type="Proteomes" id="UP000010408">
    <property type="component" value="Unassembled WGS sequence"/>
</dbReference>
<organism evidence="9 10">
    <name type="scientific">Porphyromonas catoniae F0037</name>
    <dbReference type="NCBI Taxonomy" id="1127696"/>
    <lineage>
        <taxon>Bacteria</taxon>
        <taxon>Pseudomonadati</taxon>
        <taxon>Bacteroidota</taxon>
        <taxon>Bacteroidia</taxon>
        <taxon>Bacteroidales</taxon>
        <taxon>Porphyromonadaceae</taxon>
        <taxon>Porphyromonas</taxon>
    </lineage>
</organism>
<evidence type="ECO:0000256" key="4">
    <source>
        <dbReference type="ARBA" id="ARBA00023277"/>
    </source>
</evidence>
<accession>L1NAV5</accession>
<name>L1NAV5_9PORP</name>
<evidence type="ECO:0000256" key="2">
    <source>
        <dbReference type="ARBA" id="ARBA00022723"/>
    </source>
</evidence>
<evidence type="ECO:0000256" key="3">
    <source>
        <dbReference type="ARBA" id="ARBA00022801"/>
    </source>
</evidence>
<evidence type="ECO:0000259" key="8">
    <source>
        <dbReference type="Pfam" id="PF01979"/>
    </source>
</evidence>
<gene>
    <name evidence="9" type="ORF">HMPREF9134_01646</name>
</gene>
<dbReference type="Pfam" id="PF01979">
    <property type="entry name" value="Amidohydro_1"/>
    <property type="match status" value="1"/>
</dbReference>
<keyword evidence="2 7" id="KW-0479">Metal-binding</keyword>